<evidence type="ECO:0000313" key="1">
    <source>
        <dbReference type="EMBL" id="KAJ7408336.1"/>
    </source>
</evidence>
<accession>A0ABQ9CSH2</accession>
<comment type="caution">
    <text evidence="1">The sequence shown here is derived from an EMBL/GenBank/DDBJ whole genome shotgun (WGS) entry which is preliminary data.</text>
</comment>
<dbReference type="Proteomes" id="UP001145742">
    <property type="component" value="Unassembled WGS sequence"/>
</dbReference>
<organism evidence="1 2">
    <name type="scientific">Willisornis vidua</name>
    <name type="common">Xingu scale-backed antbird</name>
    <dbReference type="NCBI Taxonomy" id="1566151"/>
    <lineage>
        <taxon>Eukaryota</taxon>
        <taxon>Metazoa</taxon>
        <taxon>Chordata</taxon>
        <taxon>Craniata</taxon>
        <taxon>Vertebrata</taxon>
        <taxon>Euteleostomi</taxon>
        <taxon>Archelosauria</taxon>
        <taxon>Archosauria</taxon>
        <taxon>Dinosauria</taxon>
        <taxon>Saurischia</taxon>
        <taxon>Theropoda</taxon>
        <taxon>Coelurosauria</taxon>
        <taxon>Aves</taxon>
        <taxon>Neognathae</taxon>
        <taxon>Neoaves</taxon>
        <taxon>Telluraves</taxon>
        <taxon>Australaves</taxon>
        <taxon>Passeriformes</taxon>
        <taxon>Thamnophilidae</taxon>
        <taxon>Willisornis</taxon>
    </lineage>
</organism>
<name>A0ABQ9CSH2_9PASS</name>
<gene>
    <name evidence="1" type="ORF">WISP_121773</name>
</gene>
<keyword evidence="2" id="KW-1185">Reference proteome</keyword>
<reference evidence="1" key="1">
    <citation type="submission" date="2019-10" db="EMBL/GenBank/DDBJ databases">
        <authorList>
            <person name="Soares A.E.R."/>
            <person name="Aleixo A."/>
            <person name="Schneider P."/>
            <person name="Miyaki C.Y."/>
            <person name="Schneider M.P."/>
            <person name="Mello C."/>
            <person name="Vasconcelos A.T.R."/>
        </authorList>
    </citation>
    <scope>NUCLEOTIDE SEQUENCE</scope>
    <source>
        <tissue evidence="1">Muscle</tissue>
    </source>
</reference>
<evidence type="ECO:0000313" key="2">
    <source>
        <dbReference type="Proteomes" id="UP001145742"/>
    </source>
</evidence>
<proteinExistence type="predicted"/>
<dbReference type="EMBL" id="WHWB01034551">
    <property type="protein sequence ID" value="KAJ7408336.1"/>
    <property type="molecule type" value="Genomic_DNA"/>
</dbReference>
<protein>
    <submittedName>
        <fullName evidence="1">Uncharacterized protein</fullName>
    </submittedName>
</protein>
<sequence>MKLVKSLESKSYEEQLREMGLFILEKRSLRGDLITLYNYLKEDYSQVVISLFSQVTSNRTRGKILKLQQGKFSDVDSLAGVDGIPWCCSSGALMLPCKPSPVSGHFLLAMASNREMVIHNYLQDLPKDRSVTFSPSSYEDSPSSADEKRIHGNMRKLAGGEERGDCSLDETQIFEPNRLKVLGITIKQAWEEMAPAPGIDPNLVPEVRYSLPLCLKTFQSFTHKKETTAFNIDNWPWPQLDALLVPARAGQDKSKQPQLVIGLIYTAVAITPLEGSRPLPSSPFEWFKWFRVTKVNVLGVIRMPEWVAPWVFRVPQGAAKQVQMINCLITFSCYMFQHPQVTKYWEFQKQASQDFYCRKAAWIIHSILNKISSLNL</sequence>